<evidence type="ECO:0000256" key="6">
    <source>
        <dbReference type="ARBA" id="ARBA00022692"/>
    </source>
</evidence>
<dbReference type="Pfam" id="PF03895">
    <property type="entry name" value="YadA_anchor"/>
    <property type="match status" value="1"/>
</dbReference>
<dbReference type="GO" id="GO:0015031">
    <property type="term" value="P:protein transport"/>
    <property type="evidence" value="ECO:0007669"/>
    <property type="project" value="UniProtKB-KW"/>
</dbReference>
<evidence type="ECO:0000256" key="7">
    <source>
        <dbReference type="ARBA" id="ARBA00022729"/>
    </source>
</evidence>
<dbReference type="Proteomes" id="UP000291424">
    <property type="component" value="Unassembled WGS sequence"/>
</dbReference>
<comment type="similarity">
    <text evidence="3">Belongs to the autotransporter-2 (AT-2) (TC 1.B.40) family.</text>
</comment>
<dbReference type="InterPro" id="IPR008635">
    <property type="entry name" value="Coiled_stalk_dom"/>
</dbReference>
<dbReference type="Gene3D" id="6.10.250.2040">
    <property type="match status" value="1"/>
</dbReference>
<evidence type="ECO:0000259" key="13">
    <source>
        <dbReference type="Pfam" id="PF05658"/>
    </source>
</evidence>
<feature type="domain" description="Trimeric autotransporter adhesin YadA-like stalk" evidence="14">
    <location>
        <begin position="245"/>
        <end position="289"/>
    </location>
</feature>
<feature type="domain" description="Trimeric autotransporter adhesin YadA-like head" evidence="13">
    <location>
        <begin position="657"/>
        <end position="682"/>
    </location>
</feature>
<dbReference type="Gene3D" id="2.60.40.4050">
    <property type="match status" value="2"/>
</dbReference>
<dbReference type="SUPFAM" id="SSF54523">
    <property type="entry name" value="Pili subunits"/>
    <property type="match status" value="1"/>
</dbReference>
<dbReference type="OrthoDB" id="1631723at2"/>
<keyword evidence="9" id="KW-0472">Membrane</keyword>
<dbReference type="Pfam" id="PF05658">
    <property type="entry name" value="YadA_head"/>
    <property type="match status" value="8"/>
</dbReference>
<dbReference type="GO" id="GO:0009279">
    <property type="term" value="C:cell outer membrane"/>
    <property type="evidence" value="ECO:0007669"/>
    <property type="project" value="UniProtKB-SubCell"/>
</dbReference>
<feature type="domain" description="Trimeric autotransporter adhesin YadA-like stalk" evidence="14">
    <location>
        <begin position="891"/>
        <end position="927"/>
    </location>
</feature>
<comment type="subcellular location">
    <subcellularLocation>
        <location evidence="2">Cell outer membrane</location>
    </subcellularLocation>
    <subcellularLocation>
        <location evidence="1">Cell surface</location>
    </subcellularLocation>
</comment>
<feature type="domain" description="Trimeric autotransporter adhesin YadA-like head" evidence="13">
    <location>
        <begin position="494"/>
        <end position="520"/>
    </location>
</feature>
<feature type="domain" description="Trimeric autotransporter adhesin YadA-like head" evidence="13">
    <location>
        <begin position="108"/>
        <end position="127"/>
    </location>
</feature>
<feature type="domain" description="Trimeric autotransporter adhesin YadA-like head" evidence="13">
    <location>
        <begin position="217"/>
        <end position="239"/>
    </location>
</feature>
<evidence type="ECO:0000256" key="10">
    <source>
        <dbReference type="ARBA" id="ARBA00023237"/>
    </source>
</evidence>
<dbReference type="InterPro" id="IPR045584">
    <property type="entry name" value="Pilin-like"/>
</dbReference>
<evidence type="ECO:0000313" key="16">
    <source>
        <dbReference type="EMBL" id="TCB91511.1"/>
    </source>
</evidence>
<keyword evidence="6" id="KW-0812">Transmembrane</keyword>
<keyword evidence="4" id="KW-0813">Transport</keyword>
<feature type="domain" description="Trimeric autotransporter adhesin YadA-like head" evidence="13">
    <location>
        <begin position="132"/>
        <end position="154"/>
    </location>
</feature>
<comment type="caution">
    <text evidence="16">The sequence shown here is derived from an EMBL/GenBank/DDBJ whole genome shotgun (WGS) entry which is preliminary data.</text>
</comment>
<evidence type="ECO:0000256" key="5">
    <source>
        <dbReference type="ARBA" id="ARBA00022452"/>
    </source>
</evidence>
<dbReference type="AlphaFoldDB" id="A0A4R0G995"/>
<gene>
    <name evidence="16" type="ORF">E0L20_15300</name>
</gene>
<dbReference type="Pfam" id="PF05662">
    <property type="entry name" value="YadA_stalk"/>
    <property type="match status" value="7"/>
</dbReference>
<dbReference type="InterPro" id="IPR024973">
    <property type="entry name" value="ESPR"/>
</dbReference>
<dbReference type="EMBL" id="SJOO01000006">
    <property type="protein sequence ID" value="TCB91511.1"/>
    <property type="molecule type" value="Genomic_DNA"/>
</dbReference>
<dbReference type="Gene3D" id="1.20.5.170">
    <property type="match status" value="3"/>
</dbReference>
<evidence type="ECO:0000259" key="14">
    <source>
        <dbReference type="Pfam" id="PF05662"/>
    </source>
</evidence>
<keyword evidence="5" id="KW-1134">Transmembrane beta strand</keyword>
<feature type="domain" description="Trimeric autotransporter adhesin YadA-like head" evidence="13">
    <location>
        <begin position="159"/>
        <end position="185"/>
    </location>
</feature>
<dbReference type="InterPro" id="IPR005594">
    <property type="entry name" value="YadA_C"/>
</dbReference>
<feature type="domain" description="Trimeric autotransporter adhesin YadA-like stalk" evidence="14">
    <location>
        <begin position="344"/>
        <end position="388"/>
    </location>
</feature>
<evidence type="ECO:0000256" key="9">
    <source>
        <dbReference type="ARBA" id="ARBA00023136"/>
    </source>
</evidence>
<dbReference type="InterPro" id="IPR008640">
    <property type="entry name" value="Adhesin_Head_dom"/>
</dbReference>
<dbReference type="Gene3D" id="3.30.1300.30">
    <property type="entry name" value="GSPII I/J protein-like"/>
    <property type="match status" value="1"/>
</dbReference>
<feature type="domain" description="ESPR" evidence="15">
    <location>
        <begin position="1"/>
        <end position="48"/>
    </location>
</feature>
<evidence type="ECO:0000256" key="8">
    <source>
        <dbReference type="ARBA" id="ARBA00022927"/>
    </source>
</evidence>
<evidence type="ECO:0000256" key="3">
    <source>
        <dbReference type="ARBA" id="ARBA00005848"/>
    </source>
</evidence>
<dbReference type="SUPFAM" id="SSF101967">
    <property type="entry name" value="Adhesin YadA, collagen-binding domain"/>
    <property type="match status" value="5"/>
</dbReference>
<reference evidence="16 17" key="1">
    <citation type="submission" date="2019-02" db="EMBL/GenBank/DDBJ databases">
        <title>The draft genome of Enterobacter spp. strains.</title>
        <authorList>
            <person name="Wang C."/>
            <person name="Feng Y."/>
            <person name="Zong Z."/>
        </authorList>
    </citation>
    <scope>NUCLEOTIDE SEQUENCE [LARGE SCALE GENOMIC DNA]</scope>
    <source>
        <strain evidence="16 17">WCHEW120002</strain>
    </source>
</reference>
<dbReference type="CDD" id="cd12820">
    <property type="entry name" value="LbR_YadA-like"/>
    <property type="match status" value="1"/>
</dbReference>
<evidence type="ECO:0000259" key="12">
    <source>
        <dbReference type="Pfam" id="PF03895"/>
    </source>
</evidence>
<dbReference type="Pfam" id="PF13018">
    <property type="entry name" value="ESPR"/>
    <property type="match status" value="1"/>
</dbReference>
<dbReference type="Gene3D" id="2.150.10.10">
    <property type="entry name" value="Serralysin-like metalloprotease, C-terminal"/>
    <property type="match status" value="3"/>
</dbReference>
<sequence>MNKIFKVIWDASTGTYKVASETAKSRGKKTGARKLVLSALIGMSSLASAVNVFANTGNDTGTGVTEEGNPAGNGWIAIGTGVTANTYTSGDGASAALGYYSSAMGLWSTAIGSYSKSDGDASLALGVKASSSGDRSISVGASSKASGSYSMALGVVANATGTDSVALGNGAKSTGNNAVALGHKADANAVDSIAIGNGATASGDQSIALGKNAEVTALNSVALGDGSSAAEDNTVSVGNANTQRRITYVDKGVITASSTDAVNGSQLYNLSSSVATRLGGGASVNVNGTVNAPKYVLSHGTYNNVGDALVSIDTSVADISEDALLWNDAASAFSAAHGTTTTNKITNVAAGALAADSTDAVNGSQLFATNQDVAQNTTDITTLNNNVTDITTSITGLTENALLWDETAGAFSAAHGSSATSKITNVAAGNLAADSSDVVNGAQLYATNLLVEENSEAISQIAGDTSTTYITNNGSGVKYVRTNDTGLTEDDAHASGVGATAIGYNAVASGASSLALGQNSTSSIDTGIALGSGSIADRTVVASSKATQTNSDGTITVGHDTTDRTLLGALSLGKDGESYRQITNVADGTESQDAVTVRQLQNAVGAVATTASKYFHANSTLEDALAVGTDAIAVGAKTVVNGDAGVGMGTGSIVDQTATNGIAIGTNAHASYADSIAMGSNSMTTVGAQSGYTAYNLSDAQTSVGEFSVGSSTGQRQVTNVAAGSADTDAVNVAQLKVTDSKVAENTTNISNLVNQYSSLDNRVTTLETSLGDITVSGGSDYLAVNSTGDVAIATGDESVAIGASSTASANNSVALGSGSIANEENTVSVGSSSQQRRITNVSAGVNSTDAVNVAQLKASEAGTVRYNTNTDGSVDYSVINLGDGNGSTTRISNVSAAVNNTDAVNYTQLKQSVESANTYTDQKMGEMNSKIRNVEDKMSGGIASAMAMAGLPQAYAPGASMTSLAGSTYNGETAVALGVSMVSESGSWVYKLQGTSNSQGDYSAAIGAGIQW</sequence>
<dbReference type="Gene3D" id="4.10.80.270">
    <property type="match status" value="2"/>
</dbReference>
<dbReference type="GO" id="GO:0009986">
    <property type="term" value="C:cell surface"/>
    <property type="evidence" value="ECO:0007669"/>
    <property type="project" value="UniProtKB-SubCell"/>
</dbReference>
<feature type="chain" id="PRO_5020724869" evidence="11">
    <location>
        <begin position="50"/>
        <end position="1013"/>
    </location>
</feature>
<feature type="domain" description="Trimeric autotransporter adhesin YadA-like stalk" evidence="14">
    <location>
        <begin position="422"/>
        <end position="453"/>
    </location>
</feature>
<proteinExistence type="inferred from homology"/>
<evidence type="ECO:0000256" key="1">
    <source>
        <dbReference type="ARBA" id="ARBA00004241"/>
    </source>
</evidence>
<keyword evidence="8" id="KW-0653">Protein transport</keyword>
<feature type="domain" description="Trimeric autotransporter adhesin YadA-like head" evidence="13">
    <location>
        <begin position="187"/>
        <end position="213"/>
    </location>
</feature>
<feature type="domain" description="Trimeric autotransporter adhesin YadA-like stalk" evidence="14">
    <location>
        <begin position="838"/>
        <end position="877"/>
    </location>
</feature>
<feature type="domain" description="Trimeric autotransporter adhesin YadA-like head" evidence="13">
    <location>
        <begin position="794"/>
        <end position="820"/>
    </location>
</feature>
<feature type="domain" description="Trimeric autotransporter adhesin YadA-like stalk" evidence="14">
    <location>
        <begin position="581"/>
        <end position="620"/>
    </location>
</feature>
<dbReference type="InterPro" id="IPR011049">
    <property type="entry name" value="Serralysin-like_metalloprot_C"/>
</dbReference>
<keyword evidence="7 11" id="KW-0732">Signal</keyword>
<evidence type="ECO:0000313" key="17">
    <source>
        <dbReference type="Proteomes" id="UP000291424"/>
    </source>
</evidence>
<feature type="signal peptide" evidence="11">
    <location>
        <begin position="1"/>
        <end position="49"/>
    </location>
</feature>
<evidence type="ECO:0000256" key="2">
    <source>
        <dbReference type="ARBA" id="ARBA00004442"/>
    </source>
</evidence>
<evidence type="ECO:0000256" key="4">
    <source>
        <dbReference type="ARBA" id="ARBA00022448"/>
    </source>
</evidence>
<evidence type="ECO:0000259" key="15">
    <source>
        <dbReference type="Pfam" id="PF13018"/>
    </source>
</evidence>
<name>A0A4R0G995_9ENTR</name>
<dbReference type="Gene3D" id="1.20.5.2280">
    <property type="match status" value="1"/>
</dbReference>
<feature type="domain" description="Trimeric autotransporter adhesin YadA-like C-terminal membrane anchor" evidence="12">
    <location>
        <begin position="953"/>
        <end position="1013"/>
    </location>
</feature>
<organism evidence="16 17">
    <name type="scientific">Enterobacter wuhouensis</name>
    <dbReference type="NCBI Taxonomy" id="2529381"/>
    <lineage>
        <taxon>Bacteria</taxon>
        <taxon>Pseudomonadati</taxon>
        <taxon>Pseudomonadota</taxon>
        <taxon>Gammaproteobacteria</taxon>
        <taxon>Enterobacterales</taxon>
        <taxon>Enterobacteriaceae</taxon>
        <taxon>Enterobacter</taxon>
    </lineage>
</organism>
<keyword evidence="10" id="KW-0998">Cell outer membrane</keyword>
<protein>
    <submittedName>
        <fullName evidence="16">Hemagglutinin</fullName>
    </submittedName>
</protein>
<accession>A0A4R0G995</accession>
<feature type="domain" description="Trimeric autotransporter adhesin YadA-like stalk" evidence="14">
    <location>
        <begin position="717"/>
        <end position="757"/>
    </location>
</feature>
<evidence type="ECO:0000256" key="11">
    <source>
        <dbReference type="SAM" id="SignalP"/>
    </source>
</evidence>